<dbReference type="PANTHER" id="PTHR23271">
    <property type="entry name" value="HEPATOCELLULAR CARCINOMA-ASSOCIATED ANTIGEN 66"/>
    <property type="match status" value="1"/>
</dbReference>
<dbReference type="InterPro" id="IPR003107">
    <property type="entry name" value="HAT"/>
</dbReference>
<dbReference type="GO" id="GO:0000462">
    <property type="term" value="P:maturation of SSU-rRNA from tricistronic rRNA transcript (SSU-rRNA, 5.8S rRNA, LSU-rRNA)"/>
    <property type="evidence" value="ECO:0007669"/>
    <property type="project" value="InterPro"/>
</dbReference>
<dbReference type="Proteomes" id="UP001152803">
    <property type="component" value="Unassembled WGS sequence"/>
</dbReference>
<dbReference type="FunFam" id="1.25.40.10:FF:003652">
    <property type="entry name" value="Uncharacterized protein"/>
    <property type="match status" value="1"/>
</dbReference>
<keyword evidence="4" id="KW-1185">Reference proteome</keyword>
<proteinExistence type="inferred from homology"/>
<dbReference type="Gene3D" id="1.25.40.10">
    <property type="entry name" value="Tetratricopeptide repeat domain"/>
    <property type="match status" value="2"/>
</dbReference>
<comment type="similarity">
    <text evidence="1">Belongs to the UTP6 family.</text>
</comment>
<dbReference type="GO" id="GO:0034388">
    <property type="term" value="C:Pwp2p-containing subcomplex of 90S preribosome"/>
    <property type="evidence" value="ECO:0007669"/>
    <property type="project" value="TreeGrafter"/>
</dbReference>
<evidence type="ECO:0000313" key="4">
    <source>
        <dbReference type="Proteomes" id="UP001152803"/>
    </source>
</evidence>
<dbReference type="PANTHER" id="PTHR23271:SF1">
    <property type="entry name" value="U3 SMALL NUCLEOLAR RNA-ASSOCIATED PROTEIN 6 HOMOLOG"/>
    <property type="match status" value="1"/>
</dbReference>
<dbReference type="InterPro" id="IPR056907">
    <property type="entry name" value="UTP6_C"/>
</dbReference>
<accession>A0A9Q1DXP6</accession>
<dbReference type="EMBL" id="JAFJMO010000002">
    <property type="protein sequence ID" value="KAJ8283686.1"/>
    <property type="molecule type" value="Genomic_DNA"/>
</dbReference>
<evidence type="ECO:0000259" key="2">
    <source>
        <dbReference type="Pfam" id="PF24892"/>
    </source>
</evidence>
<evidence type="ECO:0000256" key="1">
    <source>
        <dbReference type="ARBA" id="ARBA00010734"/>
    </source>
</evidence>
<dbReference type="GO" id="GO:0030515">
    <property type="term" value="F:snoRNA binding"/>
    <property type="evidence" value="ECO:0007669"/>
    <property type="project" value="InterPro"/>
</dbReference>
<sequence>MPFLQYGFPPVATEAMWSCYITFCLDRFKRKTNVQELKNKRQERLLTALQRAEESSLLQEHFYKKWLQVLAAAGDAESAARVAMAATKRFSQSVQTWACCLQLLVQLGSDDVGRLFQEALTHVNPKESLPLWLLQVEWSASSQSPEDTAALFQRGLVSPVPAVSMEMKEKYLDWSYRTGGYKKARKTFTSLHESRPFSKAFFTRMIQMEKEQELPKMNNLRDYYERALREFGSTDDDLWLDYIREELSPRGNPENCGKIHWRAMKSLEGQRVEHFVSQYTLLQTGHI</sequence>
<dbReference type="Pfam" id="PF24892">
    <property type="entry name" value="UTP6_C"/>
    <property type="match status" value="1"/>
</dbReference>
<name>A0A9Q1DXP6_CONCO</name>
<gene>
    <name evidence="3" type="ORF">COCON_G00025360</name>
</gene>
<dbReference type="AlphaFoldDB" id="A0A9Q1DXP6"/>
<dbReference type="SMART" id="SM00386">
    <property type="entry name" value="HAT"/>
    <property type="match status" value="3"/>
</dbReference>
<reference evidence="3" key="1">
    <citation type="journal article" date="2023" name="Science">
        <title>Genome structures resolve the early diversification of teleost fishes.</title>
        <authorList>
            <person name="Parey E."/>
            <person name="Louis A."/>
            <person name="Montfort J."/>
            <person name="Bouchez O."/>
            <person name="Roques C."/>
            <person name="Iampietro C."/>
            <person name="Lluch J."/>
            <person name="Castinel A."/>
            <person name="Donnadieu C."/>
            <person name="Desvignes T."/>
            <person name="Floi Bucao C."/>
            <person name="Jouanno E."/>
            <person name="Wen M."/>
            <person name="Mejri S."/>
            <person name="Dirks R."/>
            <person name="Jansen H."/>
            <person name="Henkel C."/>
            <person name="Chen W.J."/>
            <person name="Zahm M."/>
            <person name="Cabau C."/>
            <person name="Klopp C."/>
            <person name="Thompson A.W."/>
            <person name="Robinson-Rechavi M."/>
            <person name="Braasch I."/>
            <person name="Lecointre G."/>
            <person name="Bobe J."/>
            <person name="Postlethwait J.H."/>
            <person name="Berthelot C."/>
            <person name="Roest Crollius H."/>
            <person name="Guiguen Y."/>
        </authorList>
    </citation>
    <scope>NUCLEOTIDE SEQUENCE</scope>
    <source>
        <strain evidence="3">Concon-B</strain>
    </source>
</reference>
<dbReference type="InterPro" id="IPR011990">
    <property type="entry name" value="TPR-like_helical_dom_sf"/>
</dbReference>
<organism evidence="3 4">
    <name type="scientific">Conger conger</name>
    <name type="common">Conger eel</name>
    <name type="synonym">Muraena conger</name>
    <dbReference type="NCBI Taxonomy" id="82655"/>
    <lineage>
        <taxon>Eukaryota</taxon>
        <taxon>Metazoa</taxon>
        <taxon>Chordata</taxon>
        <taxon>Craniata</taxon>
        <taxon>Vertebrata</taxon>
        <taxon>Euteleostomi</taxon>
        <taxon>Actinopterygii</taxon>
        <taxon>Neopterygii</taxon>
        <taxon>Teleostei</taxon>
        <taxon>Anguilliformes</taxon>
        <taxon>Congridae</taxon>
        <taxon>Conger</taxon>
    </lineage>
</organism>
<feature type="domain" description="U3 small nucleolar RNA-associated protein 6 homolog C-terminal" evidence="2">
    <location>
        <begin position="9"/>
        <end position="267"/>
    </location>
</feature>
<dbReference type="SUPFAM" id="SSF48452">
    <property type="entry name" value="TPR-like"/>
    <property type="match status" value="1"/>
</dbReference>
<evidence type="ECO:0000313" key="3">
    <source>
        <dbReference type="EMBL" id="KAJ8283686.1"/>
    </source>
</evidence>
<dbReference type="InterPro" id="IPR013949">
    <property type="entry name" value="Utp6"/>
</dbReference>
<dbReference type="GO" id="GO:0032040">
    <property type="term" value="C:small-subunit processome"/>
    <property type="evidence" value="ECO:0007669"/>
    <property type="project" value="TreeGrafter"/>
</dbReference>
<protein>
    <recommendedName>
        <fullName evidence="2">U3 small nucleolar RNA-associated protein 6 homolog C-terminal domain-containing protein</fullName>
    </recommendedName>
</protein>
<dbReference type="OrthoDB" id="28112at2759"/>
<comment type="caution">
    <text evidence="3">The sequence shown here is derived from an EMBL/GenBank/DDBJ whole genome shotgun (WGS) entry which is preliminary data.</text>
</comment>